<dbReference type="Gene3D" id="3.30.450.20">
    <property type="entry name" value="PAS domain"/>
    <property type="match status" value="1"/>
</dbReference>
<dbReference type="InterPro" id="IPR001610">
    <property type="entry name" value="PAC"/>
</dbReference>
<dbReference type="NCBIfam" id="TIGR00229">
    <property type="entry name" value="sensory_box"/>
    <property type="match status" value="1"/>
</dbReference>
<gene>
    <name evidence="7" type="ORF">WCV65_08560</name>
</gene>
<keyword evidence="3" id="KW-0157">Chromophore</keyword>
<proteinExistence type="predicted"/>
<organism evidence="7 8">
    <name type="scientific">Metabacillus sediminis</name>
    <dbReference type="NCBI Taxonomy" id="3117746"/>
    <lineage>
        <taxon>Bacteria</taxon>
        <taxon>Bacillati</taxon>
        <taxon>Bacillota</taxon>
        <taxon>Bacilli</taxon>
        <taxon>Bacillales</taxon>
        <taxon>Bacillaceae</taxon>
        <taxon>Metabacillus</taxon>
    </lineage>
</organism>
<dbReference type="SMART" id="SM00091">
    <property type="entry name" value="PAS"/>
    <property type="match status" value="1"/>
</dbReference>
<dbReference type="CDD" id="cd00130">
    <property type="entry name" value="PAS"/>
    <property type="match status" value="1"/>
</dbReference>
<dbReference type="PROSITE" id="PS50112">
    <property type="entry name" value="PAS"/>
    <property type="match status" value="1"/>
</dbReference>
<dbReference type="EMBL" id="CP147407">
    <property type="protein sequence ID" value="WXB98510.1"/>
    <property type="molecule type" value="Genomic_DNA"/>
</dbReference>
<evidence type="ECO:0000313" key="8">
    <source>
        <dbReference type="Proteomes" id="UP001377337"/>
    </source>
</evidence>
<dbReference type="Pfam" id="PF13426">
    <property type="entry name" value="PAS_9"/>
    <property type="match status" value="1"/>
</dbReference>
<evidence type="ECO:0000259" key="4">
    <source>
        <dbReference type="PROSITE" id="PS50112"/>
    </source>
</evidence>
<dbReference type="Gene3D" id="3.30.750.24">
    <property type="entry name" value="STAS domain"/>
    <property type="match status" value="1"/>
</dbReference>
<evidence type="ECO:0000259" key="5">
    <source>
        <dbReference type="PROSITE" id="PS50113"/>
    </source>
</evidence>
<keyword evidence="8" id="KW-1185">Reference proteome</keyword>
<evidence type="ECO:0000259" key="6">
    <source>
        <dbReference type="PROSITE" id="PS50801"/>
    </source>
</evidence>
<dbReference type="InterPro" id="IPR000014">
    <property type="entry name" value="PAS"/>
</dbReference>
<feature type="domain" description="STAS" evidence="6">
    <location>
        <begin position="137"/>
        <end position="249"/>
    </location>
</feature>
<dbReference type="PANTHER" id="PTHR47429:SF2">
    <property type="entry name" value="PROTEIN TWIN LOV 1"/>
    <property type="match status" value="1"/>
</dbReference>
<feature type="domain" description="PAC" evidence="5">
    <location>
        <begin position="83"/>
        <end position="135"/>
    </location>
</feature>
<keyword evidence="2" id="KW-0288">FMN</keyword>
<evidence type="ECO:0000256" key="2">
    <source>
        <dbReference type="ARBA" id="ARBA00022643"/>
    </source>
</evidence>
<evidence type="ECO:0000256" key="1">
    <source>
        <dbReference type="ARBA" id="ARBA00022630"/>
    </source>
</evidence>
<feature type="domain" description="PAS" evidence="4">
    <location>
        <begin position="7"/>
        <end position="56"/>
    </location>
</feature>
<dbReference type="Proteomes" id="UP001377337">
    <property type="component" value="Chromosome"/>
</dbReference>
<dbReference type="PANTHER" id="PTHR47429">
    <property type="entry name" value="PROTEIN TWIN LOV 1"/>
    <property type="match status" value="1"/>
</dbReference>
<evidence type="ECO:0000256" key="3">
    <source>
        <dbReference type="ARBA" id="ARBA00022991"/>
    </source>
</evidence>
<dbReference type="PROSITE" id="PS50801">
    <property type="entry name" value="STAS"/>
    <property type="match status" value="1"/>
</dbReference>
<dbReference type="InterPro" id="IPR035965">
    <property type="entry name" value="PAS-like_dom_sf"/>
</dbReference>
<dbReference type="CDD" id="cd07041">
    <property type="entry name" value="STAS_RsbR_RsbS_like"/>
    <property type="match status" value="1"/>
</dbReference>
<dbReference type="InterPro" id="IPR036513">
    <property type="entry name" value="STAS_dom_sf"/>
</dbReference>
<evidence type="ECO:0000313" key="7">
    <source>
        <dbReference type="EMBL" id="WXB98510.1"/>
    </source>
</evidence>
<dbReference type="PROSITE" id="PS50113">
    <property type="entry name" value="PAC"/>
    <property type="match status" value="1"/>
</dbReference>
<sequence>MTNKMLSDELFKKTLDSTHVGITITDPSLPDNPLIYVNKGFAEMTGYSYEEVLGKNCRFLQGRNTSYETVGRIKMALKENKPILTDIMNYRKDGSSFWNELHIEPAFVESEHKTYFIGIQKNVTKQKEYLERITELSTPIVPISDNLSVLPLIGELSNKRSEELMNSVSAYASTIKNHAIIVDLSGLIKVEKDEVASLLKLFNVLNMMGTELILTGVTPMLILQTSTELIEELSIIRTYMNVKQAIDAFN</sequence>
<dbReference type="SUPFAM" id="SSF55785">
    <property type="entry name" value="PYP-like sensor domain (PAS domain)"/>
    <property type="match status" value="1"/>
</dbReference>
<dbReference type="SMART" id="SM00086">
    <property type="entry name" value="PAC"/>
    <property type="match status" value="1"/>
</dbReference>
<dbReference type="SUPFAM" id="SSF52091">
    <property type="entry name" value="SpoIIaa-like"/>
    <property type="match status" value="1"/>
</dbReference>
<dbReference type="RefSeq" id="WP_051860870.1">
    <property type="nucleotide sequence ID" value="NZ_CP147407.1"/>
</dbReference>
<dbReference type="InterPro" id="IPR000700">
    <property type="entry name" value="PAS-assoc_C"/>
</dbReference>
<accession>A0ABZ2NMP4</accession>
<keyword evidence="1" id="KW-0285">Flavoprotein</keyword>
<name>A0ABZ2NMP4_9BACI</name>
<dbReference type="InterPro" id="IPR002645">
    <property type="entry name" value="STAS_dom"/>
</dbReference>
<dbReference type="Pfam" id="PF01740">
    <property type="entry name" value="STAS"/>
    <property type="match status" value="1"/>
</dbReference>
<reference evidence="7 8" key="1">
    <citation type="submission" date="2024-02" db="EMBL/GenBank/DDBJ databases">
        <title>Seven novel Bacillus-like species.</title>
        <authorList>
            <person name="Liu G."/>
        </authorList>
    </citation>
    <scope>NUCLEOTIDE SEQUENCE [LARGE SCALE GENOMIC DNA]</scope>
    <source>
        <strain evidence="7 8">FJAT-52054</strain>
    </source>
</reference>
<protein>
    <submittedName>
        <fullName evidence="7">PAS domain-containing protein</fullName>
    </submittedName>
</protein>